<reference evidence="2 3" key="1">
    <citation type="submission" date="2018-11" db="EMBL/GenBank/DDBJ databases">
        <authorList>
            <consortium name="Pathogen Informatics"/>
        </authorList>
    </citation>
    <scope>NUCLEOTIDE SEQUENCE [LARGE SCALE GENOMIC DNA]</scope>
</reference>
<proteinExistence type="predicted"/>
<feature type="region of interest" description="Disordered" evidence="1">
    <location>
        <begin position="63"/>
        <end position="106"/>
    </location>
</feature>
<dbReference type="Proteomes" id="UP000281553">
    <property type="component" value="Unassembled WGS sequence"/>
</dbReference>
<organism evidence="2 3">
    <name type="scientific">Dibothriocephalus latus</name>
    <name type="common">Fish tapeworm</name>
    <name type="synonym">Diphyllobothrium latum</name>
    <dbReference type="NCBI Taxonomy" id="60516"/>
    <lineage>
        <taxon>Eukaryota</taxon>
        <taxon>Metazoa</taxon>
        <taxon>Spiralia</taxon>
        <taxon>Lophotrochozoa</taxon>
        <taxon>Platyhelminthes</taxon>
        <taxon>Cestoda</taxon>
        <taxon>Eucestoda</taxon>
        <taxon>Diphyllobothriidea</taxon>
        <taxon>Diphyllobothriidae</taxon>
        <taxon>Dibothriocephalus</taxon>
    </lineage>
</organism>
<protein>
    <submittedName>
        <fullName evidence="2">Uncharacterized protein</fullName>
    </submittedName>
</protein>
<feature type="compositionally biased region" description="Low complexity" evidence="1">
    <location>
        <begin position="74"/>
        <end position="85"/>
    </location>
</feature>
<dbReference type="AlphaFoldDB" id="A0A3P7MKC5"/>
<name>A0A3P7MKC5_DIBLA</name>
<evidence type="ECO:0000313" key="2">
    <source>
        <dbReference type="EMBL" id="VDN24043.1"/>
    </source>
</evidence>
<accession>A0A3P7MKC5</accession>
<gene>
    <name evidence="2" type="ORF">DILT_LOCUS14368</name>
</gene>
<sequence length="106" mass="11708">MPARYEEVGLPETQPWSVCSANCRHKRNLEIGEAKACPIHRRDLHYRTAIHGARTLLRFQSLSSGANNNKTGNSSRKSSSVTCVSPESNPEHDEPCFDNDSGNIAV</sequence>
<evidence type="ECO:0000313" key="3">
    <source>
        <dbReference type="Proteomes" id="UP000281553"/>
    </source>
</evidence>
<feature type="compositionally biased region" description="Polar residues" evidence="1">
    <location>
        <begin position="63"/>
        <end position="73"/>
    </location>
</feature>
<dbReference type="EMBL" id="UYRU01073941">
    <property type="protein sequence ID" value="VDN24043.1"/>
    <property type="molecule type" value="Genomic_DNA"/>
</dbReference>
<evidence type="ECO:0000256" key="1">
    <source>
        <dbReference type="SAM" id="MobiDB-lite"/>
    </source>
</evidence>
<keyword evidence="3" id="KW-1185">Reference proteome</keyword>